<feature type="non-terminal residue" evidence="3">
    <location>
        <position position="334"/>
    </location>
</feature>
<dbReference type="InterPro" id="IPR001360">
    <property type="entry name" value="Glyco_hydro_1"/>
</dbReference>
<dbReference type="GO" id="GO:0005975">
    <property type="term" value="P:carbohydrate metabolic process"/>
    <property type="evidence" value="ECO:0007669"/>
    <property type="project" value="InterPro"/>
</dbReference>
<dbReference type="Pfam" id="PF00232">
    <property type="entry name" value="Glyco_hydro_1"/>
    <property type="match status" value="3"/>
</dbReference>
<comment type="caution">
    <text evidence="3">The sequence shown here is derived from an EMBL/GenBank/DDBJ whole genome shotgun (WGS) entry which is preliminary data.</text>
</comment>
<feature type="non-terminal residue" evidence="3">
    <location>
        <position position="1"/>
    </location>
</feature>
<dbReference type="SUPFAM" id="SSF51445">
    <property type="entry name" value="(Trans)glycosidases"/>
    <property type="match status" value="1"/>
</dbReference>
<proteinExistence type="inferred from homology"/>
<dbReference type="Proteomes" id="UP001141552">
    <property type="component" value="Unassembled WGS sequence"/>
</dbReference>
<comment type="similarity">
    <text evidence="1 2">Belongs to the glycosyl hydrolase 1 family.</text>
</comment>
<sequence>FLALTKPTTAQFNRSDFPADFYFGSATSAYQVEGEANKSGRGPSIWDTFAHDHPDKILDGSNGDVAVDFYHRFNSDLKRMKQTGLNAFRFSISWSRIIPRKYISNLKGSTYKSQPLFLVKKETFQIINLTHENSHGCLLYLISILSISDGKIRSGVNEEGILFYNKLINESIANDYAELCFQRFGDRVKHWITLNEPWAYAWFGYDTGEFAPGRCSFWQPRRCSAGNSATEPYLQQLKCTEKNTRYMDPLTFGDYPRTMRDYVKDRLPTFTETESEMLRGSLDFLGMNYYSARYVEKAGLDWLRVAPFGIRYLLNYTKDTYRNPDIYITENGKL</sequence>
<gene>
    <name evidence="3" type="ORF">Tsubulata_008196</name>
</gene>
<dbReference type="EMBL" id="JAKUCV010001924">
    <property type="protein sequence ID" value="KAJ4844567.1"/>
    <property type="molecule type" value="Genomic_DNA"/>
</dbReference>
<dbReference type="OrthoDB" id="65569at2759"/>
<reference evidence="3" key="2">
    <citation type="journal article" date="2023" name="Plants (Basel)">
        <title>Annotation of the Turnera subulata (Passifloraceae) Draft Genome Reveals the S-Locus Evolved after the Divergence of Turneroideae from Passifloroideae in a Stepwise Manner.</title>
        <authorList>
            <person name="Henning P.M."/>
            <person name="Roalson E.H."/>
            <person name="Mir W."/>
            <person name="McCubbin A.G."/>
            <person name="Shore J.S."/>
        </authorList>
    </citation>
    <scope>NUCLEOTIDE SEQUENCE</scope>
    <source>
        <strain evidence="3">F60SS</strain>
    </source>
</reference>
<dbReference type="Gene3D" id="3.20.20.80">
    <property type="entry name" value="Glycosidases"/>
    <property type="match status" value="4"/>
</dbReference>
<dbReference type="AlphaFoldDB" id="A0A9Q0G991"/>
<reference evidence="3" key="1">
    <citation type="submission" date="2022-02" db="EMBL/GenBank/DDBJ databases">
        <authorList>
            <person name="Henning P.M."/>
            <person name="McCubbin A.G."/>
            <person name="Shore J.S."/>
        </authorList>
    </citation>
    <scope>NUCLEOTIDE SEQUENCE</scope>
    <source>
        <strain evidence="3">F60SS</strain>
        <tissue evidence="3">Leaves</tissue>
    </source>
</reference>
<dbReference type="GO" id="GO:0008422">
    <property type="term" value="F:beta-glucosidase activity"/>
    <property type="evidence" value="ECO:0007669"/>
    <property type="project" value="TreeGrafter"/>
</dbReference>
<evidence type="ECO:0000256" key="2">
    <source>
        <dbReference type="RuleBase" id="RU003690"/>
    </source>
</evidence>
<evidence type="ECO:0008006" key="5">
    <source>
        <dbReference type="Google" id="ProtNLM"/>
    </source>
</evidence>
<dbReference type="PANTHER" id="PTHR10353">
    <property type="entry name" value="GLYCOSYL HYDROLASE"/>
    <property type="match status" value="1"/>
</dbReference>
<dbReference type="InterPro" id="IPR017853">
    <property type="entry name" value="GH"/>
</dbReference>
<keyword evidence="4" id="KW-1185">Reference proteome</keyword>
<evidence type="ECO:0000313" key="3">
    <source>
        <dbReference type="EMBL" id="KAJ4844567.1"/>
    </source>
</evidence>
<accession>A0A9Q0G991</accession>
<protein>
    <recommendedName>
        <fullName evidence="5">Beta-glucosidase</fullName>
    </recommendedName>
</protein>
<name>A0A9Q0G991_9ROSI</name>
<evidence type="ECO:0000313" key="4">
    <source>
        <dbReference type="Proteomes" id="UP001141552"/>
    </source>
</evidence>
<dbReference type="PANTHER" id="PTHR10353:SF323">
    <property type="entry name" value="LINAMARASE"/>
    <property type="match status" value="1"/>
</dbReference>
<evidence type="ECO:0000256" key="1">
    <source>
        <dbReference type="ARBA" id="ARBA00010838"/>
    </source>
</evidence>
<organism evidence="3 4">
    <name type="scientific">Turnera subulata</name>
    <dbReference type="NCBI Taxonomy" id="218843"/>
    <lineage>
        <taxon>Eukaryota</taxon>
        <taxon>Viridiplantae</taxon>
        <taxon>Streptophyta</taxon>
        <taxon>Embryophyta</taxon>
        <taxon>Tracheophyta</taxon>
        <taxon>Spermatophyta</taxon>
        <taxon>Magnoliopsida</taxon>
        <taxon>eudicotyledons</taxon>
        <taxon>Gunneridae</taxon>
        <taxon>Pentapetalae</taxon>
        <taxon>rosids</taxon>
        <taxon>fabids</taxon>
        <taxon>Malpighiales</taxon>
        <taxon>Passifloraceae</taxon>
        <taxon>Turnera</taxon>
    </lineage>
</organism>